<dbReference type="Proteomes" id="UP001396334">
    <property type="component" value="Unassembled WGS sequence"/>
</dbReference>
<organism evidence="2 3">
    <name type="scientific">Hibiscus sabdariffa</name>
    <name type="common">roselle</name>
    <dbReference type="NCBI Taxonomy" id="183260"/>
    <lineage>
        <taxon>Eukaryota</taxon>
        <taxon>Viridiplantae</taxon>
        <taxon>Streptophyta</taxon>
        <taxon>Embryophyta</taxon>
        <taxon>Tracheophyta</taxon>
        <taxon>Spermatophyta</taxon>
        <taxon>Magnoliopsida</taxon>
        <taxon>eudicotyledons</taxon>
        <taxon>Gunneridae</taxon>
        <taxon>Pentapetalae</taxon>
        <taxon>rosids</taxon>
        <taxon>malvids</taxon>
        <taxon>Malvales</taxon>
        <taxon>Malvaceae</taxon>
        <taxon>Malvoideae</taxon>
        <taxon>Hibiscus</taxon>
    </lineage>
</organism>
<dbReference type="Pfam" id="PF13966">
    <property type="entry name" value="zf-RVT"/>
    <property type="match status" value="1"/>
</dbReference>
<proteinExistence type="predicted"/>
<accession>A0ABR2QFA6</accession>
<name>A0ABR2QFA6_9ROSI</name>
<dbReference type="InterPro" id="IPR026960">
    <property type="entry name" value="RVT-Znf"/>
</dbReference>
<feature type="domain" description="Reverse transcriptase zinc-binding" evidence="1">
    <location>
        <begin position="37"/>
        <end position="123"/>
    </location>
</feature>
<evidence type="ECO:0000313" key="3">
    <source>
        <dbReference type="Proteomes" id="UP001396334"/>
    </source>
</evidence>
<gene>
    <name evidence="2" type="ORF">V6N11_070401</name>
</gene>
<reference evidence="2 3" key="1">
    <citation type="journal article" date="2024" name="G3 (Bethesda)">
        <title>Genome assembly of Hibiscus sabdariffa L. provides insights into metabolisms of medicinal natural products.</title>
        <authorList>
            <person name="Kim T."/>
        </authorList>
    </citation>
    <scope>NUCLEOTIDE SEQUENCE [LARGE SCALE GENOMIC DNA]</scope>
    <source>
        <strain evidence="2">TK-2024</strain>
        <tissue evidence="2">Old leaves</tissue>
    </source>
</reference>
<dbReference type="EMBL" id="JBBPBN010000040">
    <property type="protein sequence ID" value="KAK8999225.1"/>
    <property type="molecule type" value="Genomic_DNA"/>
</dbReference>
<evidence type="ECO:0000313" key="2">
    <source>
        <dbReference type="EMBL" id="KAK8999225.1"/>
    </source>
</evidence>
<keyword evidence="3" id="KW-1185">Reference proteome</keyword>
<comment type="caution">
    <text evidence="2">The sequence shown here is derived from an EMBL/GenBank/DDBJ whole genome shotgun (WGS) entry which is preliminary data.</text>
</comment>
<protein>
    <recommendedName>
        <fullName evidence="1">Reverse transcriptase zinc-binding domain-containing protein</fullName>
    </recommendedName>
</protein>
<evidence type="ECO:0000259" key="1">
    <source>
        <dbReference type="Pfam" id="PF13966"/>
    </source>
</evidence>
<sequence>MSLSSGKEFFLWKAIKSPPIVVADDTPEWSLESSCQFSVSLVYQFREGSAGLEEDQISALLAKYRGLLHIKMFLWIVCNDRVLTNTERTRRLLMDYPQCTLCDATVEDISHALRGCTSVNASWFQIIKPDKASDFFCARHMVMDL</sequence>